<reference evidence="1 2" key="1">
    <citation type="journal article" date="2019" name="Genome Biol. Evol.">
        <title>Whole-Genome Sequencing of the Giant Devil Catfish, Bagarius yarrelli.</title>
        <authorList>
            <person name="Jiang W."/>
            <person name="Lv Y."/>
            <person name="Cheng L."/>
            <person name="Yang K."/>
            <person name="Chao B."/>
            <person name="Wang X."/>
            <person name="Li Y."/>
            <person name="Pan X."/>
            <person name="You X."/>
            <person name="Zhang Y."/>
            <person name="Yang J."/>
            <person name="Li J."/>
            <person name="Zhang X."/>
            <person name="Liu S."/>
            <person name="Sun C."/>
            <person name="Yang J."/>
            <person name="Shi Q."/>
        </authorList>
    </citation>
    <scope>NUCLEOTIDE SEQUENCE [LARGE SCALE GENOMIC DNA]</scope>
    <source>
        <strain evidence="1">JWS20170419001</strain>
        <tissue evidence="1">Muscle</tissue>
    </source>
</reference>
<organism evidence="1 2">
    <name type="scientific">Bagarius yarrelli</name>
    <name type="common">Goonch</name>
    <name type="synonym">Bagrus yarrelli</name>
    <dbReference type="NCBI Taxonomy" id="175774"/>
    <lineage>
        <taxon>Eukaryota</taxon>
        <taxon>Metazoa</taxon>
        <taxon>Chordata</taxon>
        <taxon>Craniata</taxon>
        <taxon>Vertebrata</taxon>
        <taxon>Euteleostomi</taxon>
        <taxon>Actinopterygii</taxon>
        <taxon>Neopterygii</taxon>
        <taxon>Teleostei</taxon>
        <taxon>Ostariophysi</taxon>
        <taxon>Siluriformes</taxon>
        <taxon>Sisoridae</taxon>
        <taxon>Sisorinae</taxon>
        <taxon>Bagarius</taxon>
    </lineage>
</organism>
<evidence type="ECO:0000313" key="2">
    <source>
        <dbReference type="Proteomes" id="UP000319801"/>
    </source>
</evidence>
<dbReference type="AlphaFoldDB" id="A0A556V118"/>
<keyword evidence="2" id="KW-1185">Reference proteome</keyword>
<sequence>MNSDLFAVRQFRLPGGGGFARRALMLFGASLPGPSARAAEPAPEPELVPFGACCPERTMPTGREASECKKRARCRCHSMPGASTSKKRGQIGAPLLLFTFQELFSSKKLVAMHQITDGA</sequence>
<comment type="caution">
    <text evidence="1">The sequence shown here is derived from an EMBL/GenBank/DDBJ whole genome shotgun (WGS) entry which is preliminary data.</text>
</comment>
<proteinExistence type="predicted"/>
<evidence type="ECO:0000313" key="1">
    <source>
        <dbReference type="EMBL" id="TSR16029.1"/>
    </source>
</evidence>
<name>A0A556V118_BAGYA</name>
<dbReference type="EMBL" id="VCAZ01000091">
    <property type="protein sequence ID" value="TSR16029.1"/>
    <property type="molecule type" value="Genomic_DNA"/>
</dbReference>
<dbReference type="Proteomes" id="UP000319801">
    <property type="component" value="Unassembled WGS sequence"/>
</dbReference>
<gene>
    <name evidence="1" type="ORF">Baya_11668</name>
</gene>
<accession>A0A556V118</accession>
<protein>
    <submittedName>
        <fullName evidence="1">Uncharacterized protein</fullName>
    </submittedName>
</protein>